<dbReference type="SUPFAM" id="SSF49785">
    <property type="entry name" value="Galactose-binding domain-like"/>
    <property type="match status" value="1"/>
</dbReference>
<evidence type="ECO:0000256" key="5">
    <source>
        <dbReference type="ARBA" id="ARBA00022801"/>
    </source>
</evidence>
<dbReference type="PANTHER" id="PTHR10030">
    <property type="entry name" value="ALPHA-L-FUCOSIDASE"/>
    <property type="match status" value="1"/>
</dbReference>
<dbReference type="InterPro" id="IPR017853">
    <property type="entry name" value="GH"/>
</dbReference>
<evidence type="ECO:0000256" key="4">
    <source>
        <dbReference type="ARBA" id="ARBA00022729"/>
    </source>
</evidence>
<protein>
    <recommendedName>
        <fullName evidence="3">alpha-L-fucosidase</fullName>
        <ecNumber evidence="3">3.2.1.51</ecNumber>
    </recommendedName>
</protein>
<keyword evidence="5" id="KW-0378">Hydrolase</keyword>
<dbReference type="InterPro" id="IPR016286">
    <property type="entry name" value="FUC_metazoa-typ"/>
</dbReference>
<comment type="function">
    <text evidence="1">Alpha-L-fucosidase is responsible for hydrolyzing the alpha-1,6-linked fucose joined to the reducing-end N-acetylglucosamine of the carbohydrate moieties of glycoproteins.</text>
</comment>
<dbReference type="SUPFAM" id="SSF51445">
    <property type="entry name" value="(Trans)glycosidases"/>
    <property type="match status" value="1"/>
</dbReference>
<dbReference type="GO" id="GO:0016139">
    <property type="term" value="P:glycoside catabolic process"/>
    <property type="evidence" value="ECO:0007669"/>
    <property type="project" value="TreeGrafter"/>
</dbReference>
<comment type="similarity">
    <text evidence="2">Belongs to the glycosyl hydrolase 29 family.</text>
</comment>
<accession>A0A6B3LC68</accession>
<dbReference type="KEGG" id="soa:G3M56_002620"/>
<keyword evidence="4" id="KW-0732">Signal</keyword>
<dbReference type="EMBL" id="CP066776">
    <property type="protein sequence ID" value="QQL45502.1"/>
    <property type="molecule type" value="Genomic_DNA"/>
</dbReference>
<dbReference type="InterPro" id="IPR057739">
    <property type="entry name" value="Glyco_hydro_29_N"/>
</dbReference>
<keyword evidence="6" id="KW-0326">Glycosidase</keyword>
<gene>
    <name evidence="8" type="ORF">G3M56_002620</name>
</gene>
<dbReference type="Proteomes" id="UP000475117">
    <property type="component" value="Chromosome"/>
</dbReference>
<evidence type="ECO:0000256" key="6">
    <source>
        <dbReference type="ARBA" id="ARBA00023295"/>
    </source>
</evidence>
<dbReference type="PANTHER" id="PTHR10030:SF37">
    <property type="entry name" value="ALPHA-L-FUCOSIDASE-RELATED"/>
    <property type="match status" value="1"/>
</dbReference>
<keyword evidence="9" id="KW-1185">Reference proteome</keyword>
<dbReference type="GO" id="GO:0005764">
    <property type="term" value="C:lysosome"/>
    <property type="evidence" value="ECO:0007669"/>
    <property type="project" value="TreeGrafter"/>
</dbReference>
<dbReference type="GO" id="GO:0006004">
    <property type="term" value="P:fucose metabolic process"/>
    <property type="evidence" value="ECO:0007669"/>
    <property type="project" value="InterPro"/>
</dbReference>
<evidence type="ECO:0000259" key="7">
    <source>
        <dbReference type="Pfam" id="PF01120"/>
    </source>
</evidence>
<dbReference type="GO" id="GO:0004560">
    <property type="term" value="F:alpha-L-fucosidase activity"/>
    <property type="evidence" value="ECO:0007669"/>
    <property type="project" value="InterPro"/>
</dbReference>
<sequence>MSVKRALAVAVAAQMVVGGIAQADPEVSPYAGAAGWKETKQERLQWFKDAKFGMFIHWGLYAPAGGYWPPTQETGKKYPQHYSEWIRFWANVSEPEYGSLTKPLFQPDPGCTDEWAQLAKDAGMKYTVLTTKHHDGYTLFNSNAPYSLKNDITGSTNISPDGRDLVAEYAQSVRDAGLKVGFYYSLIDWQHPHALPHSRKWPIADGADHGKYVDYMHQHMVQLFSDYGRSDLMWVDYSSAQHQGSVWKTNKLLTKLHELQPQALVNNRFWNGLENSHGDFFTPEKYIPASGYPGRVFEVCHTMNESFGYSHHDTKWKSTKDVVEMLVDIVSKGGNLLLNVGPDPKGHIPDESARVLRETGQWLEVYGDAIYGTDATPFAKLSFDGRCTRKVREDGSTDLFFHLFSWPEEGKIVLPVLDNELVGARMLASGKALNVTTSDAGVVIDLPESAENAVCDVVVLRVMGEPKVNELLSLPQQQADRSVVVQAAAMKLHGTKGLRVTPASGEVPAHVSYWLRTDQSVEIAFNVTQPGQVHAGGQVTRQPGRYAVWLRYAADPRGGGEFALETVGDQKLEGELKPTGGWQKFTDLKVGEITLTDAGETSIKLKATAIAKAGFINLASLKLVPLD</sequence>
<evidence type="ECO:0000256" key="1">
    <source>
        <dbReference type="ARBA" id="ARBA00004071"/>
    </source>
</evidence>
<dbReference type="RefSeq" id="WP_164363053.1">
    <property type="nucleotide sequence ID" value="NZ_CP066776.1"/>
</dbReference>
<dbReference type="InterPro" id="IPR008979">
    <property type="entry name" value="Galactose-bd-like_sf"/>
</dbReference>
<dbReference type="AlphaFoldDB" id="A0A6B3LC68"/>
<dbReference type="EC" id="3.2.1.51" evidence="3"/>
<evidence type="ECO:0000313" key="9">
    <source>
        <dbReference type="Proteomes" id="UP000475117"/>
    </source>
</evidence>
<evidence type="ECO:0000256" key="2">
    <source>
        <dbReference type="ARBA" id="ARBA00007951"/>
    </source>
</evidence>
<dbReference type="Gene3D" id="3.20.20.80">
    <property type="entry name" value="Glycosidases"/>
    <property type="match status" value="1"/>
</dbReference>
<dbReference type="InterPro" id="IPR000933">
    <property type="entry name" value="Glyco_hydro_29"/>
</dbReference>
<evidence type="ECO:0000256" key="3">
    <source>
        <dbReference type="ARBA" id="ARBA00012662"/>
    </source>
</evidence>
<feature type="domain" description="Glycoside hydrolase family 29 N-terminal" evidence="7">
    <location>
        <begin position="35"/>
        <end position="368"/>
    </location>
</feature>
<reference evidence="8 9" key="1">
    <citation type="submission" date="2020-12" db="EMBL/GenBank/DDBJ databases">
        <title>Sulforoseuscoccus oceanibium gen. nov., sp. nov., a representative of the phylum Verrucomicrobia with special cytoplasmic membrane, and proposal of Sulforoseuscoccusaceae fam. nov.</title>
        <authorList>
            <person name="Xi F."/>
        </authorList>
    </citation>
    <scope>NUCLEOTIDE SEQUENCE [LARGE SCALE GENOMIC DNA]</scope>
    <source>
        <strain evidence="8 9">T37</strain>
    </source>
</reference>
<proteinExistence type="inferred from homology"/>
<name>A0A6B3LC68_9BACT</name>
<dbReference type="Pfam" id="PF01120">
    <property type="entry name" value="Alpha_L_fucos"/>
    <property type="match status" value="1"/>
</dbReference>
<dbReference type="PRINTS" id="PR00741">
    <property type="entry name" value="GLHYDRLASE29"/>
</dbReference>
<evidence type="ECO:0000313" key="8">
    <source>
        <dbReference type="EMBL" id="QQL45502.1"/>
    </source>
</evidence>
<dbReference type="SMART" id="SM00812">
    <property type="entry name" value="Alpha_L_fucos"/>
    <property type="match status" value="1"/>
</dbReference>
<organism evidence="8 9">
    <name type="scientific">Sulfuriroseicoccus oceanibius</name>
    <dbReference type="NCBI Taxonomy" id="2707525"/>
    <lineage>
        <taxon>Bacteria</taxon>
        <taxon>Pseudomonadati</taxon>
        <taxon>Verrucomicrobiota</taxon>
        <taxon>Verrucomicrobiia</taxon>
        <taxon>Verrucomicrobiales</taxon>
        <taxon>Verrucomicrobiaceae</taxon>
        <taxon>Sulfuriroseicoccus</taxon>
    </lineage>
</organism>
<dbReference type="Gene3D" id="2.60.120.260">
    <property type="entry name" value="Galactose-binding domain-like"/>
    <property type="match status" value="1"/>
</dbReference>